<reference evidence="2" key="1">
    <citation type="submission" date="2019-08" db="EMBL/GenBank/DDBJ databases">
        <title>The improved chromosome-level genome for the pearl oyster Pinctada fucata martensii using PacBio sequencing and Hi-C.</title>
        <authorList>
            <person name="Zheng Z."/>
        </authorList>
    </citation>
    <scope>NUCLEOTIDE SEQUENCE</scope>
    <source>
        <strain evidence="2">ZZ-2019</strain>
        <tissue evidence="2">Adductor muscle</tissue>
    </source>
</reference>
<dbReference type="AlphaFoldDB" id="A0AA89BT78"/>
<sequence>MSLFPKFRRRPDGELILDYTEAAKDVSRVNRQRPVLTASAQEKVEAEAKKLVKKKGGDVKDHKQVLGQHILQFGQHRGQTFLWMLENGLGYAGWLVDSMANEKRTSAALSVNKFLFKDYVEMFHDGKKAVELKKMEKERKRRASLPLEMTPIPRSPVKSLVERFKIPPSVVASKIAKLSPGKSAGWRRVRRRLQLQKGQSRGSTTASSSTGPLTATASSSTTLAPATTSSSTALPPATVSSSESQPPATVTAPESTPPRSPLLFSQETLDSEPSDSEVTTGPDSIPGYDAVEHLAEYLVELRHDCRALTMSQAAEICKRWNCLHDYDKRVTKFSPRHKANLTSGRFKVSKSPTKPGVDSTKRCFLGGNTGPAQWPDCNRIVEAVVIMLCSVFPSPVREGGMVTMRWTLVTRAYKNIREKVIQCPGVMQKTTLQLVAINNTTLTQWFNRREKKLEKEVLSQGVTLEQPSLETSESLMEPVVMPKIQAIPAEVERHLYILPQNTAGMGRKPRARMPRPILPATITRPVSAPIPIPVQMATPFISPPAPKLSRTAEWYRKRKEKDTGKTVRTYTRSDTPKTCGKCGQPRTAETGHKQYKGNWHCSTKDSISYEEMKQACMLKFQQLKNLQKK</sequence>
<feature type="compositionally biased region" description="Polar residues" evidence="1">
    <location>
        <begin position="243"/>
        <end position="254"/>
    </location>
</feature>
<feature type="region of interest" description="Disordered" evidence="1">
    <location>
        <begin position="193"/>
        <end position="286"/>
    </location>
</feature>
<dbReference type="PANTHER" id="PTHR47773">
    <property type="entry name" value="SI:DKEY-9I5.2-RELATED"/>
    <property type="match status" value="1"/>
</dbReference>
<proteinExistence type="predicted"/>
<name>A0AA89BT78_PINIB</name>
<evidence type="ECO:0000256" key="1">
    <source>
        <dbReference type="SAM" id="MobiDB-lite"/>
    </source>
</evidence>
<organism evidence="2 3">
    <name type="scientific">Pinctada imbricata</name>
    <name type="common">Atlantic pearl-oyster</name>
    <name type="synonym">Pinctada martensii</name>
    <dbReference type="NCBI Taxonomy" id="66713"/>
    <lineage>
        <taxon>Eukaryota</taxon>
        <taxon>Metazoa</taxon>
        <taxon>Spiralia</taxon>
        <taxon>Lophotrochozoa</taxon>
        <taxon>Mollusca</taxon>
        <taxon>Bivalvia</taxon>
        <taxon>Autobranchia</taxon>
        <taxon>Pteriomorphia</taxon>
        <taxon>Pterioida</taxon>
        <taxon>Pterioidea</taxon>
        <taxon>Pteriidae</taxon>
        <taxon>Pinctada</taxon>
    </lineage>
</organism>
<evidence type="ECO:0000313" key="3">
    <source>
        <dbReference type="Proteomes" id="UP001186944"/>
    </source>
</evidence>
<comment type="caution">
    <text evidence="2">The sequence shown here is derived from an EMBL/GenBank/DDBJ whole genome shotgun (WGS) entry which is preliminary data.</text>
</comment>
<feature type="compositionally biased region" description="Low complexity" evidence="1">
    <location>
        <begin position="203"/>
        <end position="242"/>
    </location>
</feature>
<accession>A0AA89BT78</accession>
<keyword evidence="3" id="KW-1185">Reference proteome</keyword>
<protein>
    <submittedName>
        <fullName evidence="2">Uncharacterized protein</fullName>
    </submittedName>
</protein>
<dbReference type="PANTHER" id="PTHR47773:SF1">
    <property type="entry name" value="C2H2-TYPE DOMAIN-CONTAINING PROTEIN"/>
    <property type="match status" value="1"/>
</dbReference>
<dbReference type="Proteomes" id="UP001186944">
    <property type="component" value="Unassembled WGS sequence"/>
</dbReference>
<evidence type="ECO:0000313" key="2">
    <source>
        <dbReference type="EMBL" id="KAK3094890.1"/>
    </source>
</evidence>
<gene>
    <name evidence="2" type="ORF">FSP39_007551</name>
</gene>
<dbReference type="EMBL" id="VSWD01000008">
    <property type="protein sequence ID" value="KAK3094890.1"/>
    <property type="molecule type" value="Genomic_DNA"/>
</dbReference>